<feature type="region of interest" description="Disordered" evidence="9">
    <location>
        <begin position="544"/>
        <end position="576"/>
    </location>
</feature>
<evidence type="ECO:0000313" key="13">
    <source>
        <dbReference type="Proteomes" id="UP000594262"/>
    </source>
</evidence>
<dbReference type="Pfam" id="PF02190">
    <property type="entry name" value="LON_substr_bdg"/>
    <property type="match status" value="1"/>
</dbReference>
<keyword evidence="6" id="KW-0833">Ubl conjugation pathway</keyword>
<feature type="compositionally biased region" description="Acidic residues" evidence="9">
    <location>
        <begin position="26"/>
        <end position="48"/>
    </location>
</feature>
<proteinExistence type="inferred from homology"/>
<dbReference type="RefSeq" id="XP_066935165.1">
    <property type="nucleotide sequence ID" value="XM_067079064.1"/>
</dbReference>
<evidence type="ECO:0000256" key="2">
    <source>
        <dbReference type="ARBA" id="ARBA00004906"/>
    </source>
</evidence>
<evidence type="ECO:0000256" key="4">
    <source>
        <dbReference type="ARBA" id="ARBA00014394"/>
    </source>
</evidence>
<protein>
    <recommendedName>
        <fullName evidence="4">Protein cereblon</fullName>
    </recommendedName>
</protein>
<reference evidence="12" key="1">
    <citation type="submission" date="2021-01" db="UniProtKB">
        <authorList>
            <consortium name="EnsemblMetazoa"/>
        </authorList>
    </citation>
    <scope>IDENTIFICATION</scope>
</reference>
<evidence type="ECO:0000313" key="12">
    <source>
        <dbReference type="EnsemblMetazoa" id="CLYHEMP010146.1"/>
    </source>
</evidence>
<name>A0A7M5VCB5_9CNID</name>
<dbReference type="PANTHER" id="PTHR46732:SF8">
    <property type="entry name" value="ATP-DEPENDENT PROTEASE LA (LON) DOMAIN PROTEIN"/>
    <property type="match status" value="1"/>
</dbReference>
<organism evidence="12 13">
    <name type="scientific">Clytia hemisphaerica</name>
    <dbReference type="NCBI Taxonomy" id="252671"/>
    <lineage>
        <taxon>Eukaryota</taxon>
        <taxon>Metazoa</taxon>
        <taxon>Cnidaria</taxon>
        <taxon>Hydrozoa</taxon>
        <taxon>Hydroidolina</taxon>
        <taxon>Leptothecata</taxon>
        <taxon>Obeliida</taxon>
        <taxon>Clytiidae</taxon>
        <taxon>Clytia</taxon>
    </lineage>
</organism>
<dbReference type="PANTHER" id="PTHR46732">
    <property type="entry name" value="ATP-DEPENDENT PROTEASE LA (LON) DOMAIN PROTEIN"/>
    <property type="match status" value="1"/>
</dbReference>
<dbReference type="Gene3D" id="2.30.130.40">
    <property type="entry name" value="LON domain-like"/>
    <property type="match status" value="1"/>
</dbReference>
<dbReference type="FunFam" id="2.170.150.20:FF:000007">
    <property type="entry name" value="Protein cereblon"/>
    <property type="match status" value="1"/>
</dbReference>
<evidence type="ECO:0000256" key="9">
    <source>
        <dbReference type="SAM" id="MobiDB-lite"/>
    </source>
</evidence>
<dbReference type="OrthoDB" id="267517at2759"/>
<comment type="pathway">
    <text evidence="2">Protein modification; protein ubiquitination.</text>
</comment>
<evidence type="ECO:0000256" key="8">
    <source>
        <dbReference type="ARBA" id="ARBA00023242"/>
    </source>
</evidence>
<dbReference type="GO" id="GO:0046872">
    <property type="term" value="F:metal ion binding"/>
    <property type="evidence" value="ECO:0007669"/>
    <property type="project" value="UniProtKB-KW"/>
</dbReference>
<feature type="compositionally biased region" description="Acidic residues" evidence="9">
    <location>
        <begin position="121"/>
        <end position="133"/>
    </location>
</feature>
<feature type="compositionally biased region" description="Acidic residues" evidence="9">
    <location>
        <begin position="1"/>
        <end position="10"/>
    </location>
</feature>
<dbReference type="SUPFAM" id="SSF88697">
    <property type="entry name" value="PUA domain-like"/>
    <property type="match status" value="1"/>
</dbReference>
<dbReference type="InterPro" id="IPR034750">
    <property type="entry name" value="CULT"/>
</dbReference>
<dbReference type="InterPro" id="IPR004910">
    <property type="entry name" value="Yippee/Mis18/Cereblon"/>
</dbReference>
<dbReference type="CDD" id="cd15777">
    <property type="entry name" value="CRBN_C_like"/>
    <property type="match status" value="1"/>
</dbReference>
<keyword evidence="8" id="KW-0539">Nucleus</keyword>
<dbReference type="GO" id="GO:0005634">
    <property type="term" value="C:nucleus"/>
    <property type="evidence" value="ECO:0007669"/>
    <property type="project" value="UniProtKB-SubCell"/>
</dbReference>
<evidence type="ECO:0000256" key="6">
    <source>
        <dbReference type="ARBA" id="ARBA00022786"/>
    </source>
</evidence>
<dbReference type="InterPro" id="IPR046336">
    <property type="entry name" value="Lon_prtase_N_sf"/>
</dbReference>
<dbReference type="AlphaFoldDB" id="A0A7M5VCB5"/>
<feature type="region of interest" description="Disordered" evidence="9">
    <location>
        <begin position="94"/>
        <end position="148"/>
    </location>
</feature>
<dbReference type="Pfam" id="PF03226">
    <property type="entry name" value="Yippee-Mis18"/>
    <property type="match status" value="1"/>
</dbReference>
<dbReference type="Proteomes" id="UP000594262">
    <property type="component" value="Unplaced"/>
</dbReference>
<dbReference type="PROSITE" id="PS51788">
    <property type="entry name" value="CULT"/>
    <property type="match status" value="1"/>
</dbReference>
<evidence type="ECO:0000259" key="10">
    <source>
        <dbReference type="PROSITE" id="PS51787"/>
    </source>
</evidence>
<keyword evidence="7" id="KW-0862">Zinc</keyword>
<dbReference type="Gene3D" id="2.170.150.20">
    <property type="entry name" value="Peptide methionine sulfoxide reductase"/>
    <property type="match status" value="1"/>
</dbReference>
<keyword evidence="13" id="KW-1185">Reference proteome</keyword>
<evidence type="ECO:0000256" key="1">
    <source>
        <dbReference type="ARBA" id="ARBA00004123"/>
    </source>
</evidence>
<evidence type="ECO:0000256" key="3">
    <source>
        <dbReference type="ARBA" id="ARBA00005293"/>
    </source>
</evidence>
<dbReference type="UniPathway" id="UPA00143"/>
<dbReference type="EnsemblMetazoa" id="CLYHEMT010146.1">
    <property type="protein sequence ID" value="CLYHEMP010146.1"/>
    <property type="gene ID" value="CLYHEMG010146"/>
</dbReference>
<feature type="domain" description="Lon N-terminal" evidence="10">
    <location>
        <begin position="174"/>
        <end position="434"/>
    </location>
</feature>
<evidence type="ECO:0000256" key="5">
    <source>
        <dbReference type="ARBA" id="ARBA00022723"/>
    </source>
</evidence>
<evidence type="ECO:0000259" key="11">
    <source>
        <dbReference type="PROSITE" id="PS51788"/>
    </source>
</evidence>
<feature type="compositionally biased region" description="Basic and acidic residues" evidence="9">
    <location>
        <begin position="544"/>
        <end position="555"/>
    </location>
</feature>
<dbReference type="SMART" id="SM00464">
    <property type="entry name" value="LON"/>
    <property type="match status" value="1"/>
</dbReference>
<dbReference type="PROSITE" id="PS51787">
    <property type="entry name" value="LON_N"/>
    <property type="match status" value="1"/>
</dbReference>
<sequence>MDMNEMESESESVLSMENDENIALNEEADNEDEEEVIENENEENEDNNIENVIEYGIENVIELDDFDDGDEEDGDDGDVVGVADVLAFLQQYIAGDEDEGGSSEESDSDDMEYHSANSDSDHEDEREENEEGEQSQNSETTFDTNLPTSHSYLGDDLEILHGRTIHVEGDLVSLPLYNISGIVLIPGQILPLNISHPTAVAMMKRVVSADKTFGFLIDKPGSTTTRGDHSNNREFASVGVTCEVLSMKEEERYGLTRLLLKAEGRQRFKLITIQSQLDGVMLGKIRILPDAYISPQPRASLVYAQHYPQCNAIRGQLVANQFHLNEEKLSSNQNRYLVGFNLKHAQLLCTSLTSIQGWTYKLYNPYFLMDCLLHEIRSWNQNLDFDNIPQNPIEFSFWITKNLPLTNEMKVELLEIDSAPLRLRKQIHFMNKFGSGLACERCKSLITDKDELFSLSKRGPMGAFVNPGGVIHETLTFYKANHLRLQGRATTEYSWFPGYAWTIAICKTCHRHMGWKFTATKKELKPKKFWGLVRAALKPIFKESRDKEEADERPARRTFSSEGLGDNRNIQYESSI</sequence>
<comment type="subcellular location">
    <subcellularLocation>
        <location evidence="1">Nucleus</location>
    </subcellularLocation>
</comment>
<dbReference type="InterPro" id="IPR003111">
    <property type="entry name" value="Lon_prtase_N"/>
</dbReference>
<keyword evidence="5" id="KW-0479">Metal-binding</keyword>
<comment type="similarity">
    <text evidence="3">Belongs to the CRBN family.</text>
</comment>
<feature type="compositionally biased region" description="Acidic residues" evidence="9">
    <location>
        <begin position="95"/>
        <end position="110"/>
    </location>
</feature>
<accession>A0A7M5VCB5</accession>
<dbReference type="InterPro" id="IPR015947">
    <property type="entry name" value="PUA-like_sf"/>
</dbReference>
<dbReference type="GO" id="GO:0016567">
    <property type="term" value="P:protein ubiquitination"/>
    <property type="evidence" value="ECO:0007669"/>
    <property type="project" value="UniProtKB-UniPathway"/>
</dbReference>
<feature type="compositionally biased region" description="Low complexity" evidence="9">
    <location>
        <begin position="11"/>
        <end position="25"/>
    </location>
</feature>
<feature type="domain" description="CULT" evidence="11">
    <location>
        <begin position="434"/>
        <end position="541"/>
    </location>
</feature>
<evidence type="ECO:0000256" key="7">
    <source>
        <dbReference type="ARBA" id="ARBA00022833"/>
    </source>
</evidence>
<feature type="region of interest" description="Disordered" evidence="9">
    <location>
        <begin position="1"/>
        <end position="56"/>
    </location>
</feature>
<dbReference type="GeneID" id="136822783"/>
<dbReference type="Gene3D" id="1.20.58.1480">
    <property type="match status" value="1"/>
</dbReference>